<gene>
    <name evidence="1" type="ORF">J2I47_06100</name>
</gene>
<keyword evidence="1" id="KW-0645">Protease</keyword>
<dbReference type="InterPro" id="IPR008969">
    <property type="entry name" value="CarboxyPept-like_regulatory"/>
</dbReference>
<evidence type="ECO:0000313" key="1">
    <source>
        <dbReference type="EMBL" id="MBO0936113.1"/>
    </source>
</evidence>
<keyword evidence="1" id="KW-0121">Carboxypeptidase</keyword>
<dbReference type="Pfam" id="PF18939">
    <property type="entry name" value="DUF5686"/>
    <property type="match status" value="1"/>
</dbReference>
<organism evidence="1 2">
    <name type="scientific">Fibrella rubiginis</name>
    <dbReference type="NCBI Taxonomy" id="2817060"/>
    <lineage>
        <taxon>Bacteria</taxon>
        <taxon>Pseudomonadati</taxon>
        <taxon>Bacteroidota</taxon>
        <taxon>Cytophagia</taxon>
        <taxon>Cytophagales</taxon>
        <taxon>Spirosomataceae</taxon>
        <taxon>Fibrella</taxon>
    </lineage>
</organism>
<dbReference type="RefSeq" id="WP_207363655.1">
    <property type="nucleotide sequence ID" value="NZ_JAFMYV010000002.1"/>
</dbReference>
<dbReference type="EMBL" id="JAFMYV010000002">
    <property type="protein sequence ID" value="MBO0936113.1"/>
    <property type="molecule type" value="Genomic_DNA"/>
</dbReference>
<dbReference type="Proteomes" id="UP000664034">
    <property type="component" value="Unassembled WGS sequence"/>
</dbReference>
<dbReference type="SUPFAM" id="SSF49464">
    <property type="entry name" value="Carboxypeptidase regulatory domain-like"/>
    <property type="match status" value="1"/>
</dbReference>
<comment type="caution">
    <text evidence="1">The sequence shown here is derived from an EMBL/GenBank/DDBJ whole genome shotgun (WGS) entry which is preliminary data.</text>
</comment>
<protein>
    <submittedName>
        <fullName evidence="1">Carboxypeptidase-like regulatory domain-containing protein</fullName>
    </submittedName>
</protein>
<name>A0A939K3Y3_9BACT</name>
<reference evidence="1" key="1">
    <citation type="submission" date="2021-03" db="EMBL/GenBank/DDBJ databases">
        <title>Fibrella sp. HMF5335 genome sequencing and assembly.</title>
        <authorList>
            <person name="Kang H."/>
            <person name="Kim H."/>
            <person name="Bae S."/>
            <person name="Joh K."/>
        </authorList>
    </citation>
    <scope>NUCLEOTIDE SEQUENCE</scope>
    <source>
        <strain evidence="1">HMF5335</strain>
    </source>
</reference>
<dbReference type="Pfam" id="PF13715">
    <property type="entry name" value="CarbopepD_reg_2"/>
    <property type="match status" value="1"/>
</dbReference>
<proteinExistence type="predicted"/>
<keyword evidence="1" id="KW-0378">Hydrolase</keyword>
<dbReference type="Gene3D" id="2.60.40.1120">
    <property type="entry name" value="Carboxypeptidase-like, regulatory domain"/>
    <property type="match status" value="1"/>
</dbReference>
<dbReference type="GO" id="GO:0004180">
    <property type="term" value="F:carboxypeptidase activity"/>
    <property type="evidence" value="ECO:0007669"/>
    <property type="project" value="UniProtKB-KW"/>
</dbReference>
<evidence type="ECO:0000313" key="2">
    <source>
        <dbReference type="Proteomes" id="UP000664034"/>
    </source>
</evidence>
<dbReference type="AlphaFoldDB" id="A0A939K3Y3"/>
<accession>A0A939K3Y3</accession>
<dbReference type="InterPro" id="IPR043741">
    <property type="entry name" value="DUF5686"/>
</dbReference>
<sequence>MHQSLLNRFFTFLLILSVPFAGQAQGIRGVVKSGTGQPMSFATIAAKGTTLGTIANEEGRYDLPLKPGQYEIVFQFLGYKAETKAVTIATDYQTIDVTMAEQAIKLQDVKIGKNTEDPAVSIMRRAIAKARFHQLQVQQFKARVYTKSSFIVHKLPLTFLYKDKLKELEKESNIKVGQPVLNENVAEVEFKLPNTVKQRIVASRNSQVDNQFVQVNAYYNANLYPAKLLGAVSPLAPNAFGYYKFEYEGTFHEQGVDVSKIKVIPKQYGDGVVRGTVYIIEDTWAIYSAQLETINEQGFTIKLKSTCSPIKSVWMPVSQQFDVDGSFMGATFSAQAVRSQSFRDFVINPGFVEDVKVVDERFNAPARTLSKTDVKAQPFAEAVAKQKEFSTKNLKQLVKEYEKQEYKARKARKEDVAVVRNDSTVIDSLARKRSNAFWDSLRTVPLTKAEVVSYQKSDSLRVIKLGTAPTDSLKKAQAAAKKRKANNPFSLLFGKHNWNPSRRTSWHWHGPVDLESAYFNTVEGFPITASLRFNRRLDSLKQNRMALSGLARYQTGRQQFVGYGTASYTHKTTAVELSGGRFVSQLNESNPIEPVLNTLTTAFFERNLMKLFQKDYLKLSLTTQPNEGRFRLGGSLEYAERTELGNYKESIKPLINWAYFSYTPNRPATSEVESAGFPVHQALTLNLNASLRLGELRYRIRNGKRIQLTNSEAPLVTFNYRKGISGVGNSDIDYDFAQLTWRHSVETGIRSRLAYQLSAGGFLTDKSVYFPDFKHFQGNEFFLQMGDPVSAFRFLPYYQYSTRSRFAEAHVLMEYRQLLLTQLTLVRLAGFRENLFVHYLATPASRNYTEVGYGLDGLIPGFPFFRVEVVGRFQGGNYLGTGFLIGTTMRFGGN</sequence>
<keyword evidence="2" id="KW-1185">Reference proteome</keyword>